<evidence type="ECO:0000313" key="3">
    <source>
        <dbReference type="EMBL" id="NHM13462.1"/>
    </source>
</evidence>
<dbReference type="Proteomes" id="UP000636394">
    <property type="component" value="Unassembled WGS sequence"/>
</dbReference>
<dbReference type="Gene3D" id="3.40.50.620">
    <property type="entry name" value="HUPs"/>
    <property type="match status" value="1"/>
</dbReference>
<evidence type="ECO:0000259" key="2">
    <source>
        <dbReference type="Pfam" id="PF00582"/>
    </source>
</evidence>
<reference evidence="3 5" key="1">
    <citation type="submission" date="2019-11" db="EMBL/GenBank/DDBJ databases">
        <title>Eggerthellaceae novel genus isolated from the rectal contents of marmort.</title>
        <authorList>
            <person name="Zhang G."/>
        </authorList>
    </citation>
    <scope>NUCLEOTIDE SEQUENCE [LARGE SCALE GENOMIC DNA]</scope>
    <source>
        <strain evidence="5">zg-886</strain>
        <strain evidence="3">Zg-886</strain>
    </source>
</reference>
<evidence type="ECO:0000256" key="1">
    <source>
        <dbReference type="ARBA" id="ARBA00008791"/>
    </source>
</evidence>
<sequence length="144" mass="15510">MAVNHILVAYDESEGADRALAMAADLAALDANLRVDVVYVVPIPLLDQRQQEGFRDILDMMISDGESLLTDAIDKLGADVALQFDSLLLTGASPATEILKLLQQRNNYDMVIVGNRGLSGLKEYTGSVSLKILNGAQVPVLIVK</sequence>
<dbReference type="AlphaFoldDB" id="A0A9E6MR56"/>
<reference evidence="4" key="2">
    <citation type="submission" date="2021-04" db="EMBL/GenBank/DDBJ databases">
        <title>Novel species in family Eggerthellaceae.</title>
        <authorList>
            <person name="Zhang G."/>
        </authorList>
    </citation>
    <scope>NUCLEOTIDE SEQUENCE</scope>
    <source>
        <strain evidence="4">Zg-886</strain>
    </source>
</reference>
<dbReference type="PANTHER" id="PTHR46268">
    <property type="entry name" value="STRESS RESPONSE PROTEIN NHAX"/>
    <property type="match status" value="1"/>
</dbReference>
<dbReference type="SUPFAM" id="SSF52402">
    <property type="entry name" value="Adenine nucleotide alpha hydrolases-like"/>
    <property type="match status" value="1"/>
</dbReference>
<dbReference type="PRINTS" id="PR01438">
    <property type="entry name" value="UNVRSLSTRESS"/>
</dbReference>
<proteinExistence type="inferred from homology"/>
<dbReference type="RefSeq" id="WP_165057171.1">
    <property type="nucleotide sequence ID" value="NZ_CP072829.1"/>
</dbReference>
<dbReference type="CDD" id="cd00293">
    <property type="entry name" value="USP-like"/>
    <property type="match status" value="1"/>
</dbReference>
<feature type="domain" description="UspA" evidence="2">
    <location>
        <begin position="4"/>
        <end position="144"/>
    </location>
</feature>
<comment type="similarity">
    <text evidence="1">Belongs to the universal stress protein A family.</text>
</comment>
<evidence type="ECO:0000313" key="4">
    <source>
        <dbReference type="EMBL" id="QTU84462.1"/>
    </source>
</evidence>
<protein>
    <submittedName>
        <fullName evidence="4">Universal stress protein</fullName>
    </submittedName>
</protein>
<evidence type="ECO:0000313" key="6">
    <source>
        <dbReference type="Proteomes" id="UP000671910"/>
    </source>
</evidence>
<dbReference type="KEGG" id="ebz:J7S26_00560"/>
<gene>
    <name evidence="3" type="ORF">GMI68_01535</name>
    <name evidence="4" type="ORF">J7S26_00560</name>
</gene>
<dbReference type="EMBL" id="CP072829">
    <property type="protein sequence ID" value="QTU84462.1"/>
    <property type="molecule type" value="Genomic_DNA"/>
</dbReference>
<accession>A0A9E6MR56</accession>
<dbReference type="PANTHER" id="PTHR46268:SF6">
    <property type="entry name" value="UNIVERSAL STRESS PROTEIN UP12"/>
    <property type="match status" value="1"/>
</dbReference>
<evidence type="ECO:0000313" key="5">
    <source>
        <dbReference type="Proteomes" id="UP000636394"/>
    </source>
</evidence>
<dbReference type="Proteomes" id="UP000671910">
    <property type="component" value="Chromosome"/>
</dbReference>
<name>A0A9E6MR56_9ACTN</name>
<organism evidence="4 6">
    <name type="scientific">Xiamenia xianingshaonis</name>
    <dbReference type="NCBI Taxonomy" id="2682776"/>
    <lineage>
        <taxon>Bacteria</taxon>
        <taxon>Bacillati</taxon>
        <taxon>Actinomycetota</taxon>
        <taxon>Coriobacteriia</taxon>
        <taxon>Eggerthellales</taxon>
        <taxon>Eggerthellaceae</taxon>
        <taxon>Xiamenia</taxon>
    </lineage>
</organism>
<keyword evidence="5" id="KW-1185">Reference proteome</keyword>
<dbReference type="InterPro" id="IPR006015">
    <property type="entry name" value="Universal_stress_UspA"/>
</dbReference>
<dbReference type="InterPro" id="IPR006016">
    <property type="entry name" value="UspA"/>
</dbReference>
<dbReference type="Pfam" id="PF00582">
    <property type="entry name" value="Usp"/>
    <property type="match status" value="1"/>
</dbReference>
<dbReference type="InterPro" id="IPR014729">
    <property type="entry name" value="Rossmann-like_a/b/a_fold"/>
</dbReference>
<dbReference type="EMBL" id="WPCR01000001">
    <property type="protein sequence ID" value="NHM13462.1"/>
    <property type="molecule type" value="Genomic_DNA"/>
</dbReference>